<reference evidence="3" key="1">
    <citation type="submission" date="2017-09" db="EMBL/GenBank/DDBJ databases">
        <title>Depth-based differentiation of microbial function through sediment-hosted aquifers and enrichment of novel symbionts in the deep terrestrial subsurface.</title>
        <authorList>
            <person name="Probst A.J."/>
            <person name="Ladd B."/>
            <person name="Jarett J.K."/>
            <person name="Geller-Mcgrath D.E."/>
            <person name="Sieber C.M.K."/>
            <person name="Emerson J.B."/>
            <person name="Anantharaman K."/>
            <person name="Thomas B.C."/>
            <person name="Malmstrom R."/>
            <person name="Stieglmeier M."/>
            <person name="Klingl A."/>
            <person name="Woyke T."/>
            <person name="Ryan C.M."/>
            <person name="Banfield J.F."/>
        </authorList>
    </citation>
    <scope>NUCLEOTIDE SEQUENCE [LARGE SCALE GENOMIC DNA]</scope>
</reference>
<dbReference type="EMBL" id="PFSJ01000016">
    <property type="protein sequence ID" value="PJC23717.1"/>
    <property type="molecule type" value="Genomic_DNA"/>
</dbReference>
<protein>
    <recommendedName>
        <fullName evidence="4">Type 4 fimbrial biogenesis protein PilX N-terminal domain-containing protein</fullName>
    </recommendedName>
</protein>
<evidence type="ECO:0000256" key="1">
    <source>
        <dbReference type="SAM" id="Phobius"/>
    </source>
</evidence>
<gene>
    <name evidence="2" type="ORF">CO058_02030</name>
</gene>
<dbReference type="Proteomes" id="UP000229756">
    <property type="component" value="Unassembled WGS sequence"/>
</dbReference>
<keyword evidence="1" id="KW-1133">Transmembrane helix</keyword>
<evidence type="ECO:0000313" key="3">
    <source>
        <dbReference type="Proteomes" id="UP000229756"/>
    </source>
</evidence>
<feature type="transmembrane region" description="Helical" evidence="1">
    <location>
        <begin position="12"/>
        <end position="32"/>
    </location>
</feature>
<comment type="caution">
    <text evidence="2">The sequence shown here is derived from an EMBL/GenBank/DDBJ whole genome shotgun (WGS) entry which is preliminary data.</text>
</comment>
<dbReference type="AlphaFoldDB" id="A0A2M8EM08"/>
<evidence type="ECO:0008006" key="4">
    <source>
        <dbReference type="Google" id="ProtNLM"/>
    </source>
</evidence>
<keyword evidence="1" id="KW-0472">Membrane</keyword>
<name>A0A2M8EM08_UNCKA</name>
<organism evidence="2 3">
    <name type="scientific">candidate division WWE3 bacterium CG_4_9_14_0_2_um_filter_35_11</name>
    <dbReference type="NCBI Taxonomy" id="1975077"/>
    <lineage>
        <taxon>Bacteria</taxon>
        <taxon>Katanobacteria</taxon>
    </lineage>
</organism>
<sequence length="142" mass="15781">MVKTNKLNSFGAILTVIIIGIFLTFLTVSASLQSQSRLQNIDAVYKKAKVLYLAESCVEDIMARSEGSQDIPETIELSNGTCEIIFDSHPVFKVIQVSATIESYTSKIEISMTLPPGQEENNGNNNEHGNNKFGVLYWYQVE</sequence>
<proteinExistence type="predicted"/>
<accession>A0A2M8EM08</accession>
<evidence type="ECO:0000313" key="2">
    <source>
        <dbReference type="EMBL" id="PJC23717.1"/>
    </source>
</evidence>
<keyword evidence="1" id="KW-0812">Transmembrane</keyword>